<dbReference type="RefSeq" id="WP_202768265.1">
    <property type="nucleotide sequence ID" value="NZ_JAESWA010000023.1"/>
</dbReference>
<dbReference type="EMBL" id="JAESWA010000023">
    <property type="protein sequence ID" value="MBL4932882.1"/>
    <property type="molecule type" value="Genomic_DNA"/>
</dbReference>
<proteinExistence type="predicted"/>
<gene>
    <name evidence="3" type="ORF">JK634_13800</name>
</gene>
<accession>A0A937FID5</accession>
<dbReference type="AlphaFoldDB" id="A0A937FID5"/>
<reference evidence="3" key="1">
    <citation type="submission" date="2021-01" db="EMBL/GenBank/DDBJ databases">
        <title>Genome public.</title>
        <authorList>
            <person name="Liu C."/>
            <person name="Sun Q."/>
        </authorList>
    </citation>
    <scope>NUCLEOTIDE SEQUENCE</scope>
    <source>
        <strain evidence="3">YIM B02565</strain>
    </source>
</reference>
<evidence type="ECO:0000256" key="1">
    <source>
        <dbReference type="SAM" id="Coils"/>
    </source>
</evidence>
<organism evidence="3 4">
    <name type="scientific">Clostridium paridis</name>
    <dbReference type="NCBI Taxonomy" id="2803863"/>
    <lineage>
        <taxon>Bacteria</taxon>
        <taxon>Bacillati</taxon>
        <taxon>Bacillota</taxon>
        <taxon>Clostridia</taxon>
        <taxon>Eubacteriales</taxon>
        <taxon>Clostridiaceae</taxon>
        <taxon>Clostridium</taxon>
    </lineage>
</organism>
<keyword evidence="2" id="KW-0472">Membrane</keyword>
<evidence type="ECO:0000256" key="2">
    <source>
        <dbReference type="SAM" id="Phobius"/>
    </source>
</evidence>
<keyword evidence="1" id="KW-0175">Coiled coil</keyword>
<protein>
    <submittedName>
        <fullName evidence="3">Uncharacterized protein</fullName>
    </submittedName>
</protein>
<feature type="transmembrane region" description="Helical" evidence="2">
    <location>
        <begin position="6"/>
        <end position="23"/>
    </location>
</feature>
<keyword evidence="2" id="KW-1133">Transmembrane helix</keyword>
<dbReference type="Proteomes" id="UP000623681">
    <property type="component" value="Unassembled WGS sequence"/>
</dbReference>
<sequence>MEMLEVLLLVISIAFIIAIINGLSRIKKITEQNEIIEQKQRKLENKLYELNEKIDRIIHSQEDILDKINQDI</sequence>
<keyword evidence="4" id="KW-1185">Reference proteome</keyword>
<evidence type="ECO:0000313" key="4">
    <source>
        <dbReference type="Proteomes" id="UP000623681"/>
    </source>
</evidence>
<feature type="coiled-coil region" evidence="1">
    <location>
        <begin position="26"/>
        <end position="56"/>
    </location>
</feature>
<keyword evidence="2" id="KW-0812">Transmembrane</keyword>
<name>A0A937FID5_9CLOT</name>
<comment type="caution">
    <text evidence="3">The sequence shown here is derived from an EMBL/GenBank/DDBJ whole genome shotgun (WGS) entry which is preliminary data.</text>
</comment>
<evidence type="ECO:0000313" key="3">
    <source>
        <dbReference type="EMBL" id="MBL4932882.1"/>
    </source>
</evidence>